<comment type="caution">
    <text evidence="1">The sequence shown here is derived from an EMBL/GenBank/DDBJ whole genome shotgun (WGS) entry which is preliminary data.</text>
</comment>
<dbReference type="AlphaFoldDB" id="A0A3A4AYJ1"/>
<accession>A0A3A4AYJ1</accession>
<evidence type="ECO:0000313" key="2">
    <source>
        <dbReference type="Proteomes" id="UP000265768"/>
    </source>
</evidence>
<dbReference type="EMBL" id="QZEY01000008">
    <property type="protein sequence ID" value="RJL30913.1"/>
    <property type="molecule type" value="Genomic_DNA"/>
</dbReference>
<evidence type="ECO:0000313" key="1">
    <source>
        <dbReference type="EMBL" id="RJL30913.1"/>
    </source>
</evidence>
<name>A0A3A4AYJ1_9ACTN</name>
<dbReference type="OrthoDB" id="3478678at2"/>
<keyword evidence="2" id="KW-1185">Reference proteome</keyword>
<gene>
    <name evidence="1" type="ORF">D5H75_21710</name>
</gene>
<organism evidence="1 2">
    <name type="scientific">Bailinhaonella thermotolerans</name>
    <dbReference type="NCBI Taxonomy" id="1070861"/>
    <lineage>
        <taxon>Bacteria</taxon>
        <taxon>Bacillati</taxon>
        <taxon>Actinomycetota</taxon>
        <taxon>Actinomycetes</taxon>
        <taxon>Streptosporangiales</taxon>
        <taxon>Streptosporangiaceae</taxon>
        <taxon>Bailinhaonella</taxon>
    </lineage>
</organism>
<reference evidence="1 2" key="1">
    <citation type="submission" date="2018-09" db="EMBL/GenBank/DDBJ databases">
        <title>YIM 75507 draft genome.</title>
        <authorList>
            <person name="Tang S."/>
            <person name="Feng Y."/>
        </authorList>
    </citation>
    <scope>NUCLEOTIDE SEQUENCE [LARGE SCALE GENOMIC DNA]</scope>
    <source>
        <strain evidence="1 2">YIM 75507</strain>
    </source>
</reference>
<dbReference type="RefSeq" id="WP_119928336.1">
    <property type="nucleotide sequence ID" value="NZ_QZEY01000008.1"/>
</dbReference>
<dbReference type="Proteomes" id="UP000265768">
    <property type="component" value="Unassembled WGS sequence"/>
</dbReference>
<proteinExistence type="predicted"/>
<protein>
    <submittedName>
        <fullName evidence="1">Uncharacterized protein</fullName>
    </submittedName>
</protein>
<sequence>MDTHRHAQMLSRLAGGLTDDSRFTARFLRRGDQVLLRVESLESTLKDDVSIRRQSDGQDWFVWSWGHPMVPVTEVDQAVDRIMYVLTPLATTTPAAP</sequence>